<protein>
    <submittedName>
        <fullName evidence="1">Uncharacterized protein</fullName>
    </submittedName>
</protein>
<gene>
    <name evidence="1" type="ORF">GQ607_011006</name>
</gene>
<dbReference type="EMBL" id="WOWK01000068">
    <property type="protein sequence ID" value="KAF0321675.1"/>
    <property type="molecule type" value="Genomic_DNA"/>
</dbReference>
<reference evidence="1 2" key="1">
    <citation type="submission" date="2019-12" db="EMBL/GenBank/DDBJ databases">
        <title>A genome sequence resource for the geographically widespread anthracnose pathogen Colletotrichum asianum.</title>
        <authorList>
            <person name="Meng Y."/>
        </authorList>
    </citation>
    <scope>NUCLEOTIDE SEQUENCE [LARGE SCALE GENOMIC DNA]</scope>
    <source>
        <strain evidence="1 2">ICMP 18580</strain>
    </source>
</reference>
<evidence type="ECO:0000313" key="2">
    <source>
        <dbReference type="Proteomes" id="UP000434172"/>
    </source>
</evidence>
<proteinExistence type="predicted"/>
<dbReference type="AlphaFoldDB" id="A0A8H3W8B7"/>
<dbReference type="Proteomes" id="UP000434172">
    <property type="component" value="Unassembled WGS sequence"/>
</dbReference>
<accession>A0A8H3W8B7</accession>
<name>A0A8H3W8B7_9PEZI</name>
<organism evidence="1 2">
    <name type="scientific">Colletotrichum asianum</name>
    <dbReference type="NCBI Taxonomy" id="702518"/>
    <lineage>
        <taxon>Eukaryota</taxon>
        <taxon>Fungi</taxon>
        <taxon>Dikarya</taxon>
        <taxon>Ascomycota</taxon>
        <taxon>Pezizomycotina</taxon>
        <taxon>Sordariomycetes</taxon>
        <taxon>Hypocreomycetidae</taxon>
        <taxon>Glomerellales</taxon>
        <taxon>Glomerellaceae</taxon>
        <taxon>Colletotrichum</taxon>
        <taxon>Colletotrichum gloeosporioides species complex</taxon>
    </lineage>
</organism>
<comment type="caution">
    <text evidence="1">The sequence shown here is derived from an EMBL/GenBank/DDBJ whole genome shotgun (WGS) entry which is preliminary data.</text>
</comment>
<sequence>MQCTFHSVIDIPLESIAHNSPRPAPMLNLSADLNHHRARPVIGPAHGATRTRAHLFFSNPAYWGRPFNLKHCTLSASRASGDQGPRQSPKTM</sequence>
<evidence type="ECO:0000313" key="1">
    <source>
        <dbReference type="EMBL" id="KAF0321675.1"/>
    </source>
</evidence>
<keyword evidence="2" id="KW-1185">Reference proteome</keyword>